<evidence type="ECO:0000259" key="14">
    <source>
        <dbReference type="Pfam" id="PF07522"/>
    </source>
</evidence>
<keyword evidence="9" id="KW-0234">DNA repair</keyword>
<comment type="similarity">
    <text evidence="2">Belongs to the DNA repair metallo-beta-lactamase (DRMBL) family.</text>
</comment>
<evidence type="ECO:0000256" key="12">
    <source>
        <dbReference type="ARBA" id="ARBA00042677"/>
    </source>
</evidence>
<protein>
    <recommendedName>
        <fullName evidence="11">Protein artemis</fullName>
    </recommendedName>
    <alternativeName>
        <fullName evidence="12">DNA cross-link repair 1C protein</fullName>
    </alternativeName>
</protein>
<evidence type="ECO:0000256" key="13">
    <source>
        <dbReference type="SAM" id="MobiDB-lite"/>
    </source>
</evidence>
<accession>A0A0B2VKE8</accession>
<keyword evidence="4" id="KW-0255">Endonuclease</keyword>
<evidence type="ECO:0000256" key="11">
    <source>
        <dbReference type="ARBA" id="ARBA00039759"/>
    </source>
</evidence>
<dbReference type="InterPro" id="IPR011084">
    <property type="entry name" value="DRMBL"/>
</dbReference>
<organism evidence="15 16">
    <name type="scientific">Toxocara canis</name>
    <name type="common">Canine roundworm</name>
    <dbReference type="NCBI Taxonomy" id="6265"/>
    <lineage>
        <taxon>Eukaryota</taxon>
        <taxon>Metazoa</taxon>
        <taxon>Ecdysozoa</taxon>
        <taxon>Nematoda</taxon>
        <taxon>Chromadorea</taxon>
        <taxon>Rhabditida</taxon>
        <taxon>Spirurina</taxon>
        <taxon>Ascaridomorpha</taxon>
        <taxon>Ascaridoidea</taxon>
        <taxon>Toxocaridae</taxon>
        <taxon>Toxocara</taxon>
    </lineage>
</organism>
<dbReference type="GO" id="GO:0005634">
    <property type="term" value="C:nucleus"/>
    <property type="evidence" value="ECO:0007669"/>
    <property type="project" value="UniProtKB-SubCell"/>
</dbReference>
<keyword evidence="10" id="KW-0539">Nucleus</keyword>
<dbReference type="GO" id="GO:0006303">
    <property type="term" value="P:double-strand break repair via nonhomologous end joining"/>
    <property type="evidence" value="ECO:0007669"/>
    <property type="project" value="TreeGrafter"/>
</dbReference>
<evidence type="ECO:0000256" key="2">
    <source>
        <dbReference type="ARBA" id="ARBA00010304"/>
    </source>
</evidence>
<dbReference type="PANTHER" id="PTHR23240:SF8">
    <property type="entry name" value="PROTEIN ARTEMIS"/>
    <property type="match status" value="1"/>
</dbReference>
<evidence type="ECO:0000256" key="8">
    <source>
        <dbReference type="ARBA" id="ARBA00023172"/>
    </source>
</evidence>
<dbReference type="EMBL" id="JPKZ01001414">
    <property type="protein sequence ID" value="KHN82068.1"/>
    <property type="molecule type" value="Genomic_DNA"/>
</dbReference>
<evidence type="ECO:0000256" key="4">
    <source>
        <dbReference type="ARBA" id="ARBA00022759"/>
    </source>
</evidence>
<evidence type="ECO:0000256" key="5">
    <source>
        <dbReference type="ARBA" id="ARBA00022763"/>
    </source>
</evidence>
<dbReference type="Gene3D" id="3.40.50.12650">
    <property type="match status" value="1"/>
</dbReference>
<dbReference type="GO" id="GO:0006310">
    <property type="term" value="P:DNA recombination"/>
    <property type="evidence" value="ECO:0007669"/>
    <property type="project" value="UniProtKB-KW"/>
</dbReference>
<keyword evidence="8" id="KW-0233">DNA recombination</keyword>
<evidence type="ECO:0000256" key="1">
    <source>
        <dbReference type="ARBA" id="ARBA00004123"/>
    </source>
</evidence>
<dbReference type="GO" id="GO:0035312">
    <property type="term" value="F:5'-3' DNA exonuclease activity"/>
    <property type="evidence" value="ECO:0007669"/>
    <property type="project" value="TreeGrafter"/>
</dbReference>
<keyword evidence="5" id="KW-0227">DNA damage</keyword>
<comment type="caution">
    <text evidence="15">The sequence shown here is derived from an EMBL/GenBank/DDBJ whole genome shotgun (WGS) entry which is preliminary data.</text>
</comment>
<evidence type="ECO:0000313" key="16">
    <source>
        <dbReference type="Proteomes" id="UP000031036"/>
    </source>
</evidence>
<evidence type="ECO:0000256" key="6">
    <source>
        <dbReference type="ARBA" id="ARBA00022801"/>
    </source>
</evidence>
<gene>
    <name evidence="15" type="primary">DCLRE1C</name>
    <name evidence="15" type="ORF">Tcan_12432</name>
</gene>
<dbReference type="Pfam" id="PF07522">
    <property type="entry name" value="DRMBL"/>
    <property type="match status" value="1"/>
</dbReference>
<dbReference type="PANTHER" id="PTHR23240">
    <property type="entry name" value="DNA CROSS-LINK REPAIR PROTEIN PSO2/SNM1-RELATED"/>
    <property type="match status" value="1"/>
</dbReference>
<evidence type="ECO:0000256" key="7">
    <source>
        <dbReference type="ARBA" id="ARBA00022839"/>
    </source>
</evidence>
<keyword evidence="16" id="KW-1185">Reference proteome</keyword>
<evidence type="ECO:0000256" key="9">
    <source>
        <dbReference type="ARBA" id="ARBA00023204"/>
    </source>
</evidence>
<dbReference type="STRING" id="6265.A0A0B2VKE8"/>
<dbReference type="Proteomes" id="UP000031036">
    <property type="component" value="Unassembled WGS sequence"/>
</dbReference>
<reference evidence="15 16" key="1">
    <citation type="submission" date="2014-11" db="EMBL/GenBank/DDBJ databases">
        <title>Genetic blueprint of the zoonotic pathogen Toxocara canis.</title>
        <authorList>
            <person name="Zhu X.-Q."/>
            <person name="Korhonen P.K."/>
            <person name="Cai H."/>
            <person name="Young N.D."/>
            <person name="Nejsum P."/>
            <person name="von Samson-Himmelstjerna G."/>
            <person name="Boag P.R."/>
            <person name="Tan P."/>
            <person name="Li Q."/>
            <person name="Min J."/>
            <person name="Yang Y."/>
            <person name="Wang X."/>
            <person name="Fang X."/>
            <person name="Hall R.S."/>
            <person name="Hofmann A."/>
            <person name="Sternberg P.W."/>
            <person name="Jex A.R."/>
            <person name="Gasser R.B."/>
        </authorList>
    </citation>
    <scope>NUCLEOTIDE SEQUENCE [LARGE SCALE GENOMIC DNA]</scope>
    <source>
        <strain evidence="15">PN_DK_2014</strain>
    </source>
</reference>
<sequence length="435" mass="49862">VLLEFDDGKRVLYTGDFRFVKDDWFSCKALRDPKTKSGFKRIDELYFDSTFCRQGSRVFPSRKRSGALFVRMVKEWLDARTHNKVLIWSSSYGQEFLFRKIYEELQMKVHVTMQKFRAYSKIPEIASFVTCVASSTRVHACASVPDVEELEFEEIDQVIVPSCPNSSNNRQKISTCGLCYPDNDTVRVIKPSVIWFARRKEENVIGFERTNFCRLLYSSHCSFEELIDAFTLLRPVHAFPNVVDKRSKENHEAKIIAFFKRIISEDSLSSVATGGVRSAECSRSRRSMSCDIFSESDDDHEDVVHWNCASAYSSIGIKRKALSGCDMEQPLFKLDRRERNERLVHLVSPEADRRLPSLANGCSKEEVELKCSENDVSVINDLTPHLSDSECDPLVCDGRRELSLESDVEEDRSLRLELSQPLSSTQSSDSSVLWE</sequence>
<dbReference type="GO" id="GO:0004519">
    <property type="term" value="F:endonuclease activity"/>
    <property type="evidence" value="ECO:0007669"/>
    <property type="project" value="UniProtKB-KW"/>
</dbReference>
<keyword evidence="6" id="KW-0378">Hydrolase</keyword>
<keyword evidence="3" id="KW-0540">Nuclease</keyword>
<dbReference type="OrthoDB" id="262529at2759"/>
<dbReference type="SUPFAM" id="SSF56281">
    <property type="entry name" value="Metallo-hydrolase/oxidoreductase"/>
    <property type="match status" value="1"/>
</dbReference>
<dbReference type="AlphaFoldDB" id="A0A0B2VKE8"/>
<dbReference type="GO" id="GO:0036297">
    <property type="term" value="P:interstrand cross-link repair"/>
    <property type="evidence" value="ECO:0007669"/>
    <property type="project" value="TreeGrafter"/>
</dbReference>
<comment type="subcellular location">
    <subcellularLocation>
        <location evidence="1">Nucleus</location>
    </subcellularLocation>
</comment>
<dbReference type="GO" id="GO:0000723">
    <property type="term" value="P:telomere maintenance"/>
    <property type="evidence" value="ECO:0007669"/>
    <property type="project" value="TreeGrafter"/>
</dbReference>
<dbReference type="GO" id="GO:0003684">
    <property type="term" value="F:damaged DNA binding"/>
    <property type="evidence" value="ECO:0007669"/>
    <property type="project" value="TreeGrafter"/>
</dbReference>
<proteinExistence type="inferred from homology"/>
<feature type="region of interest" description="Disordered" evidence="13">
    <location>
        <begin position="406"/>
        <end position="435"/>
    </location>
</feature>
<feature type="compositionally biased region" description="Low complexity" evidence="13">
    <location>
        <begin position="416"/>
        <end position="435"/>
    </location>
</feature>
<evidence type="ECO:0000256" key="10">
    <source>
        <dbReference type="ARBA" id="ARBA00023242"/>
    </source>
</evidence>
<name>A0A0B2VKE8_TOXCA</name>
<evidence type="ECO:0000256" key="3">
    <source>
        <dbReference type="ARBA" id="ARBA00022722"/>
    </source>
</evidence>
<evidence type="ECO:0000313" key="15">
    <source>
        <dbReference type="EMBL" id="KHN82068.1"/>
    </source>
</evidence>
<keyword evidence="7" id="KW-0269">Exonuclease</keyword>
<feature type="domain" description="DNA repair metallo-beta-lactamase" evidence="14">
    <location>
        <begin position="183"/>
        <end position="243"/>
    </location>
</feature>
<dbReference type="InterPro" id="IPR036866">
    <property type="entry name" value="RibonucZ/Hydroxyglut_hydro"/>
</dbReference>
<feature type="non-terminal residue" evidence="15">
    <location>
        <position position="1"/>
    </location>
</feature>